<sequence>MRNPIRCYRTSIARSKVEQLQGTGSNCIRIRLPAAMALLSPSSSRHHPLPVVAALLLLMAMAARPSVASLLYDQVEITWGGDHSFFYMDRQGADVLALCLEETNGGSGFASKDTYLYGRFDIDIMLVANNSAGTVATFYLMPDGEVPWAYHDEIDLEFLGNATGEPYTLHTNIFVNGAGAREQQFRLWFDPTTDFHTYSIEWNPKHIIILVDGTPVRAFKNHAARGVPFPTWQRMRLQGTLWNADEWATQGGRVKTDWTQAPFYAYYRNLRVTPCAPSPGVAWCGDEPPESAWFERRLDRAALKEAQEKHMIYDYCVDEKRFKDKGFPKECNAD</sequence>
<organism evidence="10 11">
    <name type="scientific">Panicum hallii var. hallii</name>
    <dbReference type="NCBI Taxonomy" id="1504633"/>
    <lineage>
        <taxon>Eukaryota</taxon>
        <taxon>Viridiplantae</taxon>
        <taxon>Streptophyta</taxon>
        <taxon>Embryophyta</taxon>
        <taxon>Tracheophyta</taxon>
        <taxon>Spermatophyta</taxon>
        <taxon>Magnoliopsida</taxon>
        <taxon>Liliopsida</taxon>
        <taxon>Poales</taxon>
        <taxon>Poaceae</taxon>
        <taxon>PACMAD clade</taxon>
        <taxon>Panicoideae</taxon>
        <taxon>Panicodae</taxon>
        <taxon>Paniceae</taxon>
        <taxon>Panicinae</taxon>
        <taxon>Panicum</taxon>
        <taxon>Panicum sect. Panicum</taxon>
    </lineage>
</organism>
<feature type="domain" description="GH16" evidence="9">
    <location>
        <begin position="42"/>
        <end position="267"/>
    </location>
</feature>
<dbReference type="EMBL" id="CM009754">
    <property type="protein sequence ID" value="PUZ50704.1"/>
    <property type="molecule type" value="Genomic_DNA"/>
</dbReference>
<dbReference type="InterPro" id="IPR044791">
    <property type="entry name" value="Beta-glucanase/XTH"/>
</dbReference>
<evidence type="ECO:0000256" key="1">
    <source>
        <dbReference type="ARBA" id="ARBA00022679"/>
    </source>
</evidence>
<name>A0A2T7D532_9POAL</name>
<dbReference type="EC" id="2.4.1.207" evidence="8"/>
<dbReference type="GO" id="GO:0042546">
    <property type="term" value="P:cell wall biogenesis"/>
    <property type="evidence" value="ECO:0007669"/>
    <property type="project" value="InterPro"/>
</dbReference>
<evidence type="ECO:0000256" key="6">
    <source>
        <dbReference type="PIRSR" id="PIRSR005604-1"/>
    </source>
</evidence>
<dbReference type="Proteomes" id="UP000244336">
    <property type="component" value="Chromosome 6"/>
</dbReference>
<proteinExistence type="inferred from homology"/>
<evidence type="ECO:0000313" key="11">
    <source>
        <dbReference type="Proteomes" id="UP000244336"/>
    </source>
</evidence>
<reference evidence="10 11" key="1">
    <citation type="submission" date="2018-04" db="EMBL/GenBank/DDBJ databases">
        <title>WGS assembly of Panicum hallii var. hallii HAL2.</title>
        <authorList>
            <person name="Lovell J."/>
            <person name="Jenkins J."/>
            <person name="Lowry D."/>
            <person name="Mamidi S."/>
            <person name="Sreedasyam A."/>
            <person name="Weng X."/>
            <person name="Barry K."/>
            <person name="Bonette J."/>
            <person name="Campitelli B."/>
            <person name="Daum C."/>
            <person name="Gordon S."/>
            <person name="Gould B."/>
            <person name="Lipzen A."/>
            <person name="MacQueen A."/>
            <person name="Palacio-Mejia J."/>
            <person name="Plott C."/>
            <person name="Shakirov E."/>
            <person name="Shu S."/>
            <person name="Yoshinaga Y."/>
            <person name="Zane M."/>
            <person name="Rokhsar D."/>
            <person name="Grimwood J."/>
            <person name="Schmutz J."/>
            <person name="Juenger T."/>
        </authorList>
    </citation>
    <scope>NUCLEOTIDE SEQUENCE [LARGE SCALE GENOMIC DNA]</scope>
    <source>
        <strain evidence="11">cv. HAL2</strain>
    </source>
</reference>
<dbReference type="GO" id="GO:0048046">
    <property type="term" value="C:apoplast"/>
    <property type="evidence" value="ECO:0007669"/>
    <property type="project" value="UniProtKB-SubCell"/>
</dbReference>
<dbReference type="Gene3D" id="2.60.120.200">
    <property type="match status" value="1"/>
</dbReference>
<dbReference type="PROSITE" id="PS51762">
    <property type="entry name" value="GH16_2"/>
    <property type="match status" value="1"/>
</dbReference>
<protein>
    <recommendedName>
        <fullName evidence="8">Xyloglucan endotransglucosylase/hydrolase</fullName>
        <ecNumber evidence="8">2.4.1.207</ecNumber>
    </recommendedName>
</protein>
<evidence type="ECO:0000256" key="4">
    <source>
        <dbReference type="ARBA" id="ARBA00023180"/>
    </source>
</evidence>
<dbReference type="Pfam" id="PF06955">
    <property type="entry name" value="XET_C"/>
    <property type="match status" value="1"/>
</dbReference>
<evidence type="ECO:0000256" key="8">
    <source>
        <dbReference type="RuleBase" id="RU361120"/>
    </source>
</evidence>
<comment type="subcellular location">
    <subcellularLocation>
        <location evidence="8">Secreted</location>
        <location evidence="8">Cell wall</location>
    </subcellularLocation>
    <subcellularLocation>
        <location evidence="8">Secreted</location>
        <location evidence="8">Extracellular space</location>
        <location evidence="8">Apoplast</location>
    </subcellularLocation>
</comment>
<dbReference type="OrthoDB" id="4781at2759"/>
<keyword evidence="2 8" id="KW-0378">Hydrolase</keyword>
<keyword evidence="8" id="KW-0134">Cell wall</keyword>
<dbReference type="SUPFAM" id="SSF49899">
    <property type="entry name" value="Concanavalin A-like lectins/glucanases"/>
    <property type="match status" value="1"/>
</dbReference>
<feature type="active site" description="Proton donor" evidence="6">
    <location>
        <position position="157"/>
    </location>
</feature>
<gene>
    <name evidence="10" type="ORF">GQ55_6G079600</name>
</gene>
<evidence type="ECO:0000259" key="9">
    <source>
        <dbReference type="PROSITE" id="PS51762"/>
    </source>
</evidence>
<keyword evidence="4" id="KW-0325">Glycoprotein</keyword>
<feature type="glycosylation site" description="N-linked (GlcNAc...) asparagine" evidence="7">
    <location>
        <position position="161"/>
    </location>
</feature>
<dbReference type="GO" id="GO:0004553">
    <property type="term" value="F:hydrolase activity, hydrolyzing O-glycosyl compounds"/>
    <property type="evidence" value="ECO:0007669"/>
    <property type="project" value="InterPro"/>
</dbReference>
<dbReference type="GO" id="GO:0071555">
    <property type="term" value="P:cell wall organization"/>
    <property type="evidence" value="ECO:0007669"/>
    <property type="project" value="UniProtKB-KW"/>
</dbReference>
<feature type="active site" description="Nucleophile" evidence="6">
    <location>
        <position position="153"/>
    </location>
</feature>
<keyword evidence="11" id="KW-1185">Reference proteome</keyword>
<evidence type="ECO:0000256" key="5">
    <source>
        <dbReference type="ARBA" id="ARBA00023295"/>
    </source>
</evidence>
<keyword evidence="1 8" id="KW-0808">Transferase</keyword>
<dbReference type="PANTHER" id="PTHR31062">
    <property type="entry name" value="XYLOGLUCAN ENDOTRANSGLUCOSYLASE/HYDROLASE PROTEIN 8-RELATED"/>
    <property type="match status" value="1"/>
</dbReference>
<keyword evidence="8" id="KW-0964">Secreted</keyword>
<dbReference type="Pfam" id="PF00722">
    <property type="entry name" value="Glyco_hydro_16"/>
    <property type="match status" value="1"/>
</dbReference>
<comment type="function">
    <text evidence="8">Catalyzes xyloglucan endohydrolysis (XEH) and/or endotransglycosylation (XET). Cleaves and religates xyloglucan polymers, an essential constituent of the primary cell wall, and thereby participates in cell wall construction of growing tissues.</text>
</comment>
<evidence type="ECO:0000256" key="2">
    <source>
        <dbReference type="ARBA" id="ARBA00022801"/>
    </source>
</evidence>
<evidence type="ECO:0000313" key="10">
    <source>
        <dbReference type="EMBL" id="PUZ50704.1"/>
    </source>
</evidence>
<evidence type="ECO:0000256" key="7">
    <source>
        <dbReference type="PIRSR" id="PIRSR005604-2"/>
    </source>
</evidence>
<keyword evidence="8" id="KW-0961">Cell wall biogenesis/degradation</keyword>
<keyword evidence="8" id="KW-0052">Apoplast</keyword>
<dbReference type="PIRSF" id="PIRSF005604">
    <property type="entry name" value="XET"/>
    <property type="match status" value="1"/>
</dbReference>
<evidence type="ECO:0000256" key="3">
    <source>
        <dbReference type="ARBA" id="ARBA00023157"/>
    </source>
</evidence>
<keyword evidence="3" id="KW-1015">Disulfide bond</keyword>
<dbReference type="AlphaFoldDB" id="A0A2T7D532"/>
<dbReference type="InterPro" id="IPR013320">
    <property type="entry name" value="ConA-like_dom_sf"/>
</dbReference>
<dbReference type="Gramene" id="PUZ50704">
    <property type="protein sequence ID" value="PUZ50704"/>
    <property type="gene ID" value="GQ55_6G079600"/>
</dbReference>
<accession>A0A2T7D532</accession>
<dbReference type="PROSITE" id="PS01034">
    <property type="entry name" value="GH16_1"/>
    <property type="match status" value="1"/>
</dbReference>
<dbReference type="InterPro" id="IPR016455">
    <property type="entry name" value="XTH"/>
</dbReference>
<comment type="PTM">
    <text evidence="8">Contains at least one intrachain disulfide bond essential for its enzymatic activity.</text>
</comment>
<dbReference type="InterPro" id="IPR010713">
    <property type="entry name" value="XET_C"/>
</dbReference>
<dbReference type="InterPro" id="IPR000757">
    <property type="entry name" value="Beta-glucanase-like"/>
</dbReference>
<dbReference type="GO" id="GO:0010411">
    <property type="term" value="P:xyloglucan metabolic process"/>
    <property type="evidence" value="ECO:0007669"/>
    <property type="project" value="InterPro"/>
</dbReference>
<keyword evidence="5 8" id="KW-0326">Glycosidase</keyword>
<comment type="similarity">
    <text evidence="8">Belongs to the glycosyl hydrolase 16 family.</text>
</comment>
<dbReference type="GO" id="GO:0016762">
    <property type="term" value="F:xyloglucan:xyloglucosyl transferase activity"/>
    <property type="evidence" value="ECO:0007669"/>
    <property type="project" value="UniProtKB-EC"/>
</dbReference>
<dbReference type="STRING" id="1504633.A0A2T7D532"/>
<dbReference type="InterPro" id="IPR008263">
    <property type="entry name" value="GH16_AS"/>
</dbReference>
<dbReference type="CDD" id="cd02176">
    <property type="entry name" value="GH16_XET"/>
    <property type="match status" value="1"/>
</dbReference>